<dbReference type="Gene3D" id="1.10.10.60">
    <property type="entry name" value="Homeodomain-like"/>
    <property type="match status" value="1"/>
</dbReference>
<dbReference type="SMART" id="SM00342">
    <property type="entry name" value="HTH_ARAC"/>
    <property type="match status" value="1"/>
</dbReference>
<keyword evidence="1" id="KW-0805">Transcription regulation</keyword>
<dbReference type="PROSITE" id="PS01124">
    <property type="entry name" value="HTH_ARAC_FAMILY_2"/>
    <property type="match status" value="1"/>
</dbReference>
<dbReference type="Pfam" id="PF12833">
    <property type="entry name" value="HTH_18"/>
    <property type="match status" value="1"/>
</dbReference>
<dbReference type="InterPro" id="IPR018060">
    <property type="entry name" value="HTH_AraC"/>
</dbReference>
<reference evidence="5 6" key="1">
    <citation type="submission" date="2019-04" db="EMBL/GenBank/DDBJ databases">
        <title>Streptomyces lasaliensis sp. nov., an Actinomycete isolated from soil which produces the polyether antibiotic lasalocid.</title>
        <authorList>
            <person name="Erwin G."/>
            <person name="Haber C."/>
        </authorList>
    </citation>
    <scope>NUCLEOTIDE SEQUENCE [LARGE SCALE GENOMIC DNA]</scope>
    <source>
        <strain evidence="5 6">X-537</strain>
    </source>
</reference>
<accession>A0A4U5W4B4</accession>
<name>A0A4U5W4B4_STRLS</name>
<comment type="caution">
    <text evidence="5">The sequence shown here is derived from an EMBL/GenBank/DDBJ whole genome shotgun (WGS) entry which is preliminary data.</text>
</comment>
<dbReference type="PANTHER" id="PTHR46796">
    <property type="entry name" value="HTH-TYPE TRANSCRIPTIONAL ACTIVATOR RHAS-RELATED"/>
    <property type="match status" value="1"/>
</dbReference>
<evidence type="ECO:0000259" key="4">
    <source>
        <dbReference type="PROSITE" id="PS01124"/>
    </source>
</evidence>
<dbReference type="PANTHER" id="PTHR46796:SF6">
    <property type="entry name" value="ARAC SUBFAMILY"/>
    <property type="match status" value="1"/>
</dbReference>
<evidence type="ECO:0000256" key="2">
    <source>
        <dbReference type="ARBA" id="ARBA00023125"/>
    </source>
</evidence>
<dbReference type="GO" id="GO:0003700">
    <property type="term" value="F:DNA-binding transcription factor activity"/>
    <property type="evidence" value="ECO:0007669"/>
    <property type="project" value="InterPro"/>
</dbReference>
<keyword evidence="3" id="KW-0804">Transcription</keyword>
<dbReference type="RefSeq" id="WP_137311266.1">
    <property type="nucleotide sequence ID" value="NZ_SZNQ01000003.1"/>
</dbReference>
<dbReference type="SUPFAM" id="SSF46689">
    <property type="entry name" value="Homeodomain-like"/>
    <property type="match status" value="1"/>
</dbReference>
<dbReference type="GO" id="GO:0043565">
    <property type="term" value="F:sequence-specific DNA binding"/>
    <property type="evidence" value="ECO:0007669"/>
    <property type="project" value="InterPro"/>
</dbReference>
<evidence type="ECO:0000313" key="6">
    <source>
        <dbReference type="Proteomes" id="UP000305929"/>
    </source>
</evidence>
<dbReference type="InterPro" id="IPR050204">
    <property type="entry name" value="AraC_XylS_family_regulators"/>
</dbReference>
<dbReference type="InterPro" id="IPR035418">
    <property type="entry name" value="AraC-bd_2"/>
</dbReference>
<dbReference type="AlphaFoldDB" id="A0A4U5W4B4"/>
<evidence type="ECO:0000256" key="3">
    <source>
        <dbReference type="ARBA" id="ARBA00023163"/>
    </source>
</evidence>
<dbReference type="InterPro" id="IPR009057">
    <property type="entry name" value="Homeodomain-like_sf"/>
</dbReference>
<protein>
    <submittedName>
        <fullName evidence="5">Helix-turn-helix domain-containing protein</fullName>
    </submittedName>
</protein>
<keyword evidence="6" id="KW-1185">Reference proteome</keyword>
<dbReference type="EMBL" id="SZNQ01000003">
    <property type="protein sequence ID" value="TKS96158.1"/>
    <property type="molecule type" value="Genomic_DNA"/>
</dbReference>
<gene>
    <name evidence="5" type="ORF">E4U91_35990</name>
</gene>
<evidence type="ECO:0000256" key="1">
    <source>
        <dbReference type="ARBA" id="ARBA00023015"/>
    </source>
</evidence>
<feature type="domain" description="HTH araC/xylS-type" evidence="4">
    <location>
        <begin position="212"/>
        <end position="313"/>
    </location>
</feature>
<proteinExistence type="predicted"/>
<dbReference type="Proteomes" id="UP000305929">
    <property type="component" value="Unassembled WGS sequence"/>
</dbReference>
<organism evidence="5 6">
    <name type="scientific">Streptomyces lasalocidi</name>
    <name type="common">Streptomyces lasaliensis</name>
    <dbReference type="NCBI Taxonomy" id="324833"/>
    <lineage>
        <taxon>Bacteria</taxon>
        <taxon>Bacillati</taxon>
        <taxon>Actinomycetota</taxon>
        <taxon>Actinomycetes</taxon>
        <taxon>Kitasatosporales</taxon>
        <taxon>Streptomycetaceae</taxon>
        <taxon>Streptomyces</taxon>
    </lineage>
</organism>
<dbReference type="Pfam" id="PF14525">
    <property type="entry name" value="AraC_binding_2"/>
    <property type="match status" value="1"/>
</dbReference>
<sequence length="332" mass="36634">MEKVFDSNDFPARDALSAWGKATADAVMPTSFKLVGDNVFRGWVSTMSLGAAQVSAMAYSSYLTSRTPKLIRVSDPEIIVCCVTNCGSHMVEQNRKRATPRPGELVFLESSHPFESYADGGNILIHFPRALLPLPARHISQLICRALPGDQGMGRLLTAFLTHLTEDGPSQTPQDAARLGNVSLDLVTAAMAHFLERESDIPPESRQRVLYTQILSFIERHLCDSSLTAGEVAAAHHMSVRSLHRLFQQHGVTVRSWMRSQRLERCRRDLADPLKRHTPIQAIGARWGFPRPADFTRAFRAVHGITPSGYRNQVLHHGTQAGTPSQVPGTPG</sequence>
<dbReference type="OrthoDB" id="9799345at2"/>
<evidence type="ECO:0000313" key="5">
    <source>
        <dbReference type="EMBL" id="TKS96158.1"/>
    </source>
</evidence>
<keyword evidence="2" id="KW-0238">DNA-binding</keyword>